<sequence>MTATAAAHPQKNLPEVFQAFISAQTAISGAGLDPKLRHLLTLRASQINGCVFCIKMHVHEALEDGDTHDRLHRLTAWRHMSDFSPAEKAALAWVEALTLIDTTADLAPLRMTLREHFSDREIAAITSQIAMINLWNRLQIAGH</sequence>
<dbReference type="PANTHER" id="PTHR34846:SF10">
    <property type="entry name" value="CYTOPLASMIC PROTEIN"/>
    <property type="match status" value="1"/>
</dbReference>
<organism evidence="2 3">
    <name type="scientific">Caulobacter mirabilis</name>
    <dbReference type="NCBI Taxonomy" id="69666"/>
    <lineage>
        <taxon>Bacteria</taxon>
        <taxon>Pseudomonadati</taxon>
        <taxon>Pseudomonadota</taxon>
        <taxon>Alphaproteobacteria</taxon>
        <taxon>Caulobacterales</taxon>
        <taxon>Caulobacteraceae</taxon>
        <taxon>Caulobacter</taxon>
    </lineage>
</organism>
<protein>
    <submittedName>
        <fullName evidence="2">Alkylhydroperoxidase</fullName>
    </submittedName>
</protein>
<dbReference type="KEGG" id="cmb:CSW64_14900"/>
<reference evidence="2 3" key="1">
    <citation type="submission" date="2017-10" db="EMBL/GenBank/DDBJ databases">
        <title>Genome sequence of Caulobacter mirabilis FWC38.</title>
        <authorList>
            <person name="Fiebig A."/>
            <person name="Crosson S."/>
        </authorList>
    </citation>
    <scope>NUCLEOTIDE SEQUENCE [LARGE SCALE GENOMIC DNA]</scope>
    <source>
        <strain evidence="2 3">FWC 38</strain>
    </source>
</reference>
<dbReference type="GO" id="GO:0051920">
    <property type="term" value="F:peroxiredoxin activity"/>
    <property type="evidence" value="ECO:0007669"/>
    <property type="project" value="InterPro"/>
</dbReference>
<keyword evidence="3" id="KW-1185">Reference proteome</keyword>
<dbReference type="RefSeq" id="WP_099622843.1">
    <property type="nucleotide sequence ID" value="NZ_CP024201.1"/>
</dbReference>
<dbReference type="InterPro" id="IPR029032">
    <property type="entry name" value="AhpD-like"/>
</dbReference>
<dbReference type="EMBL" id="CP024201">
    <property type="protein sequence ID" value="ATQ43594.1"/>
    <property type="molecule type" value="Genomic_DNA"/>
</dbReference>
<dbReference type="NCBIfam" id="TIGR00778">
    <property type="entry name" value="ahpD_dom"/>
    <property type="match status" value="1"/>
</dbReference>
<dbReference type="OrthoDB" id="9801997at2"/>
<gene>
    <name evidence="2" type="ORF">CSW64_14900</name>
</gene>
<dbReference type="InterPro" id="IPR003779">
    <property type="entry name" value="CMD-like"/>
</dbReference>
<evidence type="ECO:0000313" key="3">
    <source>
        <dbReference type="Proteomes" id="UP000228945"/>
    </source>
</evidence>
<dbReference type="Proteomes" id="UP000228945">
    <property type="component" value="Chromosome"/>
</dbReference>
<dbReference type="AlphaFoldDB" id="A0A2D2B018"/>
<keyword evidence="2" id="KW-0560">Oxidoreductase</keyword>
<dbReference type="InterPro" id="IPR004675">
    <property type="entry name" value="AhpD_core"/>
</dbReference>
<dbReference type="Gene3D" id="1.20.1290.10">
    <property type="entry name" value="AhpD-like"/>
    <property type="match status" value="1"/>
</dbReference>
<dbReference type="Pfam" id="PF02627">
    <property type="entry name" value="CMD"/>
    <property type="match status" value="1"/>
</dbReference>
<feature type="domain" description="Carboxymuconolactone decarboxylase-like" evidence="1">
    <location>
        <begin position="14"/>
        <end position="96"/>
    </location>
</feature>
<proteinExistence type="predicted"/>
<evidence type="ECO:0000259" key="1">
    <source>
        <dbReference type="Pfam" id="PF02627"/>
    </source>
</evidence>
<name>A0A2D2B018_9CAUL</name>
<dbReference type="PANTHER" id="PTHR34846">
    <property type="entry name" value="4-CARBOXYMUCONOLACTONE DECARBOXYLASE FAMILY PROTEIN (AFU_ORTHOLOGUE AFUA_6G11590)"/>
    <property type="match status" value="1"/>
</dbReference>
<dbReference type="SUPFAM" id="SSF69118">
    <property type="entry name" value="AhpD-like"/>
    <property type="match status" value="1"/>
</dbReference>
<accession>A0A2D2B018</accession>
<keyword evidence="2" id="KW-0575">Peroxidase</keyword>
<evidence type="ECO:0000313" key="2">
    <source>
        <dbReference type="EMBL" id="ATQ43594.1"/>
    </source>
</evidence>